<dbReference type="InterPro" id="IPR004875">
    <property type="entry name" value="DDE_SF_endonuclease_dom"/>
</dbReference>
<keyword evidence="5" id="KW-1185">Reference proteome</keyword>
<feature type="domain" description="DDE-1" evidence="1">
    <location>
        <begin position="50"/>
        <end position="180"/>
    </location>
</feature>
<sequence length="181" mass="20365">MDEHGILEGQGGNGLVVSSSELRSIQQKQPGSRCWTTILEYVSAIGRAIPPLKFDTSSKGWTNNEIAVKWLEEVFIPETAPNDPKDARLLILDRHGSHTTDDFMSLYYQNNIYLLFLPPHSSHVLQPLDVKVFAAIKTYYRKEIGFLSLLTDSAPIGKRNFLIYYARARKKALSARNIKGG</sequence>
<evidence type="ECO:0000313" key="2">
    <source>
        <dbReference type="EMBL" id="KAK8042965.1"/>
    </source>
</evidence>
<evidence type="ECO:0000313" key="5">
    <source>
        <dbReference type="Proteomes" id="UP001480595"/>
    </source>
</evidence>
<dbReference type="EMBL" id="JAQQWL010000002">
    <property type="protein sequence ID" value="KAK8087495.1"/>
    <property type="molecule type" value="Genomic_DNA"/>
</dbReference>
<dbReference type="Proteomes" id="UP001480595">
    <property type="component" value="Unassembled WGS sequence"/>
</dbReference>
<comment type="caution">
    <text evidence="2">The sequence shown here is derived from an EMBL/GenBank/DDBJ whole genome shotgun (WGS) entry which is preliminary data.</text>
</comment>
<name>A0ABR1TAG1_9PEZI</name>
<evidence type="ECO:0000313" key="3">
    <source>
        <dbReference type="EMBL" id="KAK8076245.1"/>
    </source>
</evidence>
<dbReference type="InterPro" id="IPR036397">
    <property type="entry name" value="RNaseH_sf"/>
</dbReference>
<gene>
    <name evidence="4" type="ORF">PG994_002469</name>
    <name evidence="3" type="ORF">PG994_003517</name>
    <name evidence="2" type="ORF">PG994_013448</name>
</gene>
<proteinExistence type="predicted"/>
<dbReference type="InterPro" id="IPR050863">
    <property type="entry name" value="CenT-Element_Derived"/>
</dbReference>
<evidence type="ECO:0000313" key="4">
    <source>
        <dbReference type="EMBL" id="KAK8087495.1"/>
    </source>
</evidence>
<dbReference type="RefSeq" id="XP_066722019.1">
    <property type="nucleotide sequence ID" value="XM_066853878.1"/>
</dbReference>
<dbReference type="PANTHER" id="PTHR19303">
    <property type="entry name" value="TRANSPOSON"/>
    <property type="match status" value="1"/>
</dbReference>
<dbReference type="GeneID" id="92086941"/>
<dbReference type="EMBL" id="JAQQWL010000013">
    <property type="protein sequence ID" value="KAK8042965.1"/>
    <property type="molecule type" value="Genomic_DNA"/>
</dbReference>
<dbReference type="Gene3D" id="3.30.420.10">
    <property type="entry name" value="Ribonuclease H-like superfamily/Ribonuclease H"/>
    <property type="match status" value="1"/>
</dbReference>
<protein>
    <submittedName>
        <fullName evidence="2">Transposase</fullName>
    </submittedName>
</protein>
<dbReference type="EMBL" id="JAQQWL010000004">
    <property type="protein sequence ID" value="KAK8076245.1"/>
    <property type="molecule type" value="Genomic_DNA"/>
</dbReference>
<accession>A0ABR1TAG1</accession>
<reference evidence="2 5" key="1">
    <citation type="submission" date="2023-01" db="EMBL/GenBank/DDBJ databases">
        <title>Analysis of 21 Apiospora genomes using comparative genomics revels a genus with tremendous synthesis potential of carbohydrate active enzymes and secondary metabolites.</title>
        <authorList>
            <person name="Sorensen T."/>
        </authorList>
    </citation>
    <scope>NUCLEOTIDE SEQUENCE [LARGE SCALE GENOMIC DNA]</scope>
    <source>
        <strain evidence="2 5">CBS 135458</strain>
    </source>
</reference>
<dbReference type="PANTHER" id="PTHR19303:SF74">
    <property type="entry name" value="POGO TRANSPOSABLE ELEMENT WITH KRAB DOMAIN"/>
    <property type="match status" value="1"/>
</dbReference>
<dbReference type="Pfam" id="PF03184">
    <property type="entry name" value="DDE_1"/>
    <property type="match status" value="1"/>
</dbReference>
<evidence type="ECO:0000259" key="1">
    <source>
        <dbReference type="Pfam" id="PF03184"/>
    </source>
</evidence>
<organism evidence="2 5">
    <name type="scientific">Apiospora phragmitis</name>
    <dbReference type="NCBI Taxonomy" id="2905665"/>
    <lineage>
        <taxon>Eukaryota</taxon>
        <taxon>Fungi</taxon>
        <taxon>Dikarya</taxon>
        <taxon>Ascomycota</taxon>
        <taxon>Pezizomycotina</taxon>
        <taxon>Sordariomycetes</taxon>
        <taxon>Xylariomycetidae</taxon>
        <taxon>Amphisphaeriales</taxon>
        <taxon>Apiosporaceae</taxon>
        <taxon>Apiospora</taxon>
    </lineage>
</organism>